<evidence type="ECO:0000256" key="4">
    <source>
        <dbReference type="ARBA" id="ARBA00022729"/>
    </source>
</evidence>
<organism evidence="7 8">
    <name type="scientific">Phytophthora boehmeriae</name>
    <dbReference type="NCBI Taxonomy" id="109152"/>
    <lineage>
        <taxon>Eukaryota</taxon>
        <taxon>Sar</taxon>
        <taxon>Stramenopiles</taxon>
        <taxon>Oomycota</taxon>
        <taxon>Peronosporomycetes</taxon>
        <taxon>Peronosporales</taxon>
        <taxon>Peronosporaceae</taxon>
        <taxon>Phytophthora</taxon>
    </lineage>
</organism>
<keyword evidence="8" id="KW-1185">Reference proteome</keyword>
<dbReference type="Pfam" id="PF16810">
    <property type="entry name" value="RXLR"/>
    <property type="match status" value="1"/>
</dbReference>
<proteinExistence type="inferred from homology"/>
<accession>A0A8T1WMF8</accession>
<dbReference type="AlphaFoldDB" id="A0A8T1WMF8"/>
<feature type="region of interest" description="Disordered" evidence="6">
    <location>
        <begin position="46"/>
        <end position="73"/>
    </location>
</feature>
<protein>
    <recommendedName>
        <fullName evidence="5">RxLR effector protein</fullName>
    </recommendedName>
</protein>
<comment type="similarity">
    <text evidence="2 5">Belongs to the RxLR effector family.</text>
</comment>
<feature type="chain" id="PRO_5035792020" description="RxLR effector protein" evidence="5">
    <location>
        <begin position="24"/>
        <end position="165"/>
    </location>
</feature>
<name>A0A8T1WMF8_9STRA</name>
<sequence>MRPYSLLFLVLAVILVCSNAVLADSPAEDHPLNAVERIANRSLLTTDAQSLEDEGDNEVDDQGDDDEEDEDEERLLGLGRLRSEWRLRDMRKSGLKEIKEAEKTARKHDDEINRLLKKYTPVTLQHKLGFDKMANPETSKHWGFYQAFVKKYDEAKDLQRKARGN</sequence>
<keyword evidence="3 5" id="KW-0964">Secreted</keyword>
<evidence type="ECO:0000256" key="1">
    <source>
        <dbReference type="ARBA" id="ARBA00004613"/>
    </source>
</evidence>
<evidence type="ECO:0000256" key="5">
    <source>
        <dbReference type="RuleBase" id="RU367124"/>
    </source>
</evidence>
<keyword evidence="4 5" id="KW-0732">Signal</keyword>
<dbReference type="EMBL" id="JAGDFL010000222">
    <property type="protein sequence ID" value="KAG7395182.1"/>
    <property type="molecule type" value="Genomic_DNA"/>
</dbReference>
<comment type="caution">
    <text evidence="7">The sequence shown here is derived from an EMBL/GenBank/DDBJ whole genome shotgun (WGS) entry which is preliminary data.</text>
</comment>
<reference evidence="7" key="1">
    <citation type="submission" date="2021-02" db="EMBL/GenBank/DDBJ databases">
        <authorList>
            <person name="Palmer J.M."/>
        </authorList>
    </citation>
    <scope>NUCLEOTIDE SEQUENCE</scope>
    <source>
        <strain evidence="7">SCRP23</strain>
    </source>
</reference>
<comment type="subcellular location">
    <subcellularLocation>
        <location evidence="1 5">Secreted</location>
    </subcellularLocation>
</comment>
<evidence type="ECO:0000256" key="2">
    <source>
        <dbReference type="ARBA" id="ARBA00010400"/>
    </source>
</evidence>
<evidence type="ECO:0000313" key="7">
    <source>
        <dbReference type="EMBL" id="KAG7395182.1"/>
    </source>
</evidence>
<dbReference type="Proteomes" id="UP000693981">
    <property type="component" value="Unassembled WGS sequence"/>
</dbReference>
<comment type="function">
    <text evidence="5">Effector that suppresses plant defense responses during pathogen infection.</text>
</comment>
<evidence type="ECO:0000313" key="8">
    <source>
        <dbReference type="Proteomes" id="UP000693981"/>
    </source>
</evidence>
<evidence type="ECO:0000256" key="3">
    <source>
        <dbReference type="ARBA" id="ARBA00022525"/>
    </source>
</evidence>
<feature type="signal peptide" evidence="5">
    <location>
        <begin position="1"/>
        <end position="23"/>
    </location>
</feature>
<comment type="domain">
    <text evidence="5">The RxLR-dEER motif acts to carry the protein into the host cell cytoplasm through binding to cell surface phosphatidylinositol-3-phosphate.</text>
</comment>
<dbReference type="InterPro" id="IPR031825">
    <property type="entry name" value="RXLR"/>
</dbReference>
<feature type="compositionally biased region" description="Acidic residues" evidence="6">
    <location>
        <begin position="50"/>
        <end position="73"/>
    </location>
</feature>
<gene>
    <name evidence="7" type="ORF">PHYBOEH_004136</name>
</gene>
<evidence type="ECO:0000256" key="6">
    <source>
        <dbReference type="SAM" id="MobiDB-lite"/>
    </source>
</evidence>